<keyword evidence="3 9" id="KW-0808">Transferase</keyword>
<sequence length="740" mass="85583">MYKISMKFVSENVYLFLGIIIGLYVSSFLTASLDISCNNEDSEYGLKAKLAQEIINSSINRLAPKILPAKPRVQEKSDLVRPRYYSTELGMREKLFVGIFTAEEKVNSQASYINKTIGHLVDKIKFFITAQYKLKTKFNLTGLVGFTDARLKYRPFQVIKYVSDTFGQDYDYYFFTSDYTYINAHRLKDIVDKISVSVDVYLGTKVVDGSFCNLDAGIIISNSVLKAARKNLEWCIMNAVSDDHSENLGRCIYHSLGMTCQDTAQDQVMPSFKLTHFDLPNHLQELSENPDFIKAVTVRPVVTHDDFFRLNVYFLKQRLEMFNKQILKISSTMTKSWPPGQKPGATPATRFDLPRQYYFNMTHIFMPDDFTILRTHNEPEITDIKNILNDVLAQVAEKYPKRFEYRRLVNGYKTFDLSRGLDYMLDLGFRDLNTGKEIVKRFEVCKPLGNVEFIPAPYVTENTRVSIILPIQESEIDQALKFLMSYSTNIMDKKEKTFMLVVLIYQYNTESKGPNDFFLKLKDFVTRTSAKHTNDDVKIGWLSIRLPESEKELKIENNQALNFGVTDLALKKIGLNGLSLVLDVWSNITVDFLNRVRMNTISGYQVFSPIPFKQYDPHVTDMLNMEVTKTAGHFDREEYKYISFYGIDYVNARKKNQGTIPLIRSDNDLSKLVQKNTRSNIFEMFLSYGEDIHCMRATEMNLKVFYHPETDQNKLNKFYGNEAQLAKLLLNKQSYIPELL</sequence>
<comment type="subcellular location">
    <subcellularLocation>
        <location evidence="1 9">Golgi apparatus</location>
        <location evidence="1 9">Golgi stack membrane</location>
        <topology evidence="1 9">Single-pass type II membrane protein</topology>
    </subcellularLocation>
</comment>
<keyword evidence="6 9" id="KW-1133">Transmembrane helix</keyword>
<dbReference type="AlphaFoldDB" id="A0A9N9QJP9"/>
<accession>A0A9N9QJP9</accession>
<dbReference type="Gene3D" id="3.90.550.50">
    <property type="match status" value="1"/>
</dbReference>
<dbReference type="GO" id="GO:0047238">
    <property type="term" value="F:glucuronosyl-N-acetylgalactosaminyl-proteoglycan 4-beta-N-acetylgalactosaminyltransferase activity"/>
    <property type="evidence" value="ECO:0007669"/>
    <property type="project" value="TreeGrafter"/>
</dbReference>
<keyword evidence="5 9" id="KW-0735">Signal-anchor</keyword>
<keyword evidence="7 9" id="KW-0333">Golgi apparatus</keyword>
<dbReference type="InterPro" id="IPR008428">
    <property type="entry name" value="Chond_GalNAc"/>
</dbReference>
<evidence type="ECO:0000256" key="6">
    <source>
        <dbReference type="ARBA" id="ARBA00022989"/>
    </source>
</evidence>
<dbReference type="GO" id="GO:0032580">
    <property type="term" value="C:Golgi cisterna membrane"/>
    <property type="evidence" value="ECO:0007669"/>
    <property type="project" value="UniProtKB-SubCell"/>
</dbReference>
<keyword evidence="11" id="KW-1185">Reference proteome</keyword>
<evidence type="ECO:0000256" key="3">
    <source>
        <dbReference type="ARBA" id="ARBA00022679"/>
    </source>
</evidence>
<proteinExistence type="inferred from homology"/>
<dbReference type="PANTHER" id="PTHR12369:SF13">
    <property type="entry name" value="HEXOSYLTRANSFERASE"/>
    <property type="match status" value="1"/>
</dbReference>
<evidence type="ECO:0000313" key="11">
    <source>
        <dbReference type="Proteomes" id="UP001152799"/>
    </source>
</evidence>
<name>A0A9N9QJP9_9CUCU</name>
<evidence type="ECO:0000313" key="10">
    <source>
        <dbReference type="EMBL" id="CAG9768082.1"/>
    </source>
</evidence>
<evidence type="ECO:0000256" key="5">
    <source>
        <dbReference type="ARBA" id="ARBA00022968"/>
    </source>
</evidence>
<gene>
    <name evidence="10" type="ORF">CEUTPL_LOCUS8630</name>
</gene>
<dbReference type="PANTHER" id="PTHR12369">
    <property type="entry name" value="CHONDROITIN SYNTHASE"/>
    <property type="match status" value="1"/>
</dbReference>
<dbReference type="EMBL" id="OU892280">
    <property type="protein sequence ID" value="CAG9768082.1"/>
    <property type="molecule type" value="Genomic_DNA"/>
</dbReference>
<dbReference type="EC" id="2.4.1.-" evidence="9"/>
<evidence type="ECO:0000256" key="9">
    <source>
        <dbReference type="RuleBase" id="RU364016"/>
    </source>
</evidence>
<dbReference type="Proteomes" id="UP001152799">
    <property type="component" value="Chromosome 4"/>
</dbReference>
<dbReference type="Pfam" id="PF05679">
    <property type="entry name" value="CHGN"/>
    <property type="match status" value="1"/>
</dbReference>
<evidence type="ECO:0000256" key="8">
    <source>
        <dbReference type="ARBA" id="ARBA00023136"/>
    </source>
</evidence>
<protein>
    <recommendedName>
        <fullName evidence="9">Hexosyltransferase</fullName>
        <ecNumber evidence="9">2.4.1.-</ecNumber>
    </recommendedName>
</protein>
<organism evidence="10 11">
    <name type="scientific">Ceutorhynchus assimilis</name>
    <name type="common">cabbage seed weevil</name>
    <dbReference type="NCBI Taxonomy" id="467358"/>
    <lineage>
        <taxon>Eukaryota</taxon>
        <taxon>Metazoa</taxon>
        <taxon>Ecdysozoa</taxon>
        <taxon>Arthropoda</taxon>
        <taxon>Hexapoda</taxon>
        <taxon>Insecta</taxon>
        <taxon>Pterygota</taxon>
        <taxon>Neoptera</taxon>
        <taxon>Endopterygota</taxon>
        <taxon>Coleoptera</taxon>
        <taxon>Polyphaga</taxon>
        <taxon>Cucujiformia</taxon>
        <taxon>Curculionidae</taxon>
        <taxon>Ceutorhynchinae</taxon>
        <taxon>Ceutorhynchus</taxon>
    </lineage>
</organism>
<feature type="transmembrane region" description="Helical" evidence="9">
    <location>
        <begin position="12"/>
        <end position="33"/>
    </location>
</feature>
<evidence type="ECO:0000256" key="7">
    <source>
        <dbReference type="ARBA" id="ARBA00023034"/>
    </source>
</evidence>
<evidence type="ECO:0000256" key="1">
    <source>
        <dbReference type="ARBA" id="ARBA00004447"/>
    </source>
</evidence>
<evidence type="ECO:0000256" key="4">
    <source>
        <dbReference type="ARBA" id="ARBA00022692"/>
    </source>
</evidence>
<dbReference type="InterPro" id="IPR051227">
    <property type="entry name" value="CS_glycosyltransferase"/>
</dbReference>
<comment type="similarity">
    <text evidence="2 9">Belongs to the chondroitin N-acetylgalactosaminyltransferase family.</text>
</comment>
<evidence type="ECO:0000256" key="2">
    <source>
        <dbReference type="ARBA" id="ARBA00009239"/>
    </source>
</evidence>
<keyword evidence="4 9" id="KW-0812">Transmembrane</keyword>
<dbReference type="OrthoDB" id="9985088at2759"/>
<keyword evidence="8 9" id="KW-0472">Membrane</keyword>
<reference evidence="10" key="1">
    <citation type="submission" date="2022-01" db="EMBL/GenBank/DDBJ databases">
        <authorList>
            <person name="King R."/>
        </authorList>
    </citation>
    <scope>NUCLEOTIDE SEQUENCE</scope>
</reference>